<feature type="transmembrane region" description="Helical" evidence="2">
    <location>
        <begin position="419"/>
        <end position="438"/>
    </location>
</feature>
<organism evidence="3 4">
    <name type="scientific">Cymbomonas tetramitiformis</name>
    <dbReference type="NCBI Taxonomy" id="36881"/>
    <lineage>
        <taxon>Eukaryota</taxon>
        <taxon>Viridiplantae</taxon>
        <taxon>Chlorophyta</taxon>
        <taxon>Pyramimonadophyceae</taxon>
        <taxon>Pyramimonadales</taxon>
        <taxon>Pyramimonadaceae</taxon>
        <taxon>Cymbomonas</taxon>
    </lineage>
</organism>
<dbReference type="Proteomes" id="UP001190700">
    <property type="component" value="Unassembled WGS sequence"/>
</dbReference>
<dbReference type="EMBL" id="LGRX02031348">
    <property type="protein sequence ID" value="KAK3244834.1"/>
    <property type="molecule type" value="Genomic_DNA"/>
</dbReference>
<evidence type="ECO:0000313" key="4">
    <source>
        <dbReference type="Proteomes" id="UP001190700"/>
    </source>
</evidence>
<proteinExistence type="predicted"/>
<feature type="region of interest" description="Disordered" evidence="1">
    <location>
        <begin position="66"/>
        <end position="96"/>
    </location>
</feature>
<keyword evidence="2" id="KW-0812">Transmembrane</keyword>
<name>A0AAE0BZB7_9CHLO</name>
<keyword evidence="2" id="KW-0472">Membrane</keyword>
<comment type="caution">
    <text evidence="3">The sequence shown here is derived from an EMBL/GenBank/DDBJ whole genome shotgun (WGS) entry which is preliminary data.</text>
</comment>
<gene>
    <name evidence="3" type="ORF">CYMTET_45567</name>
</gene>
<feature type="non-terminal residue" evidence="3">
    <location>
        <position position="472"/>
    </location>
</feature>
<feature type="compositionally biased region" description="Basic and acidic residues" evidence="1">
    <location>
        <begin position="1"/>
        <end position="11"/>
    </location>
</feature>
<dbReference type="AlphaFoldDB" id="A0AAE0BZB7"/>
<feature type="region of interest" description="Disordered" evidence="1">
    <location>
        <begin position="1"/>
        <end position="31"/>
    </location>
</feature>
<evidence type="ECO:0000313" key="3">
    <source>
        <dbReference type="EMBL" id="KAK3244834.1"/>
    </source>
</evidence>
<accession>A0AAE0BZB7</accession>
<protein>
    <submittedName>
        <fullName evidence="3">Uncharacterized protein</fullName>
    </submittedName>
</protein>
<keyword evidence="4" id="KW-1185">Reference proteome</keyword>
<feature type="compositionally biased region" description="Polar residues" evidence="1">
    <location>
        <begin position="67"/>
        <end position="77"/>
    </location>
</feature>
<feature type="region of interest" description="Disordered" evidence="1">
    <location>
        <begin position="363"/>
        <end position="384"/>
    </location>
</feature>
<keyword evidence="2" id="KW-1133">Transmembrane helix</keyword>
<evidence type="ECO:0000256" key="2">
    <source>
        <dbReference type="SAM" id="Phobius"/>
    </source>
</evidence>
<feature type="compositionally biased region" description="Pro residues" evidence="1">
    <location>
        <begin position="373"/>
        <end position="384"/>
    </location>
</feature>
<reference evidence="3 4" key="1">
    <citation type="journal article" date="2015" name="Genome Biol. Evol.">
        <title>Comparative Genomics of a Bacterivorous Green Alga Reveals Evolutionary Causalities and Consequences of Phago-Mixotrophic Mode of Nutrition.</title>
        <authorList>
            <person name="Burns J.A."/>
            <person name="Paasch A."/>
            <person name="Narechania A."/>
            <person name="Kim E."/>
        </authorList>
    </citation>
    <scope>NUCLEOTIDE SEQUENCE [LARGE SCALE GENOMIC DNA]</scope>
    <source>
        <strain evidence="3 4">PLY_AMNH</strain>
    </source>
</reference>
<sequence length="472" mass="52559">MHLQPDPEGKRLVLASDRAAPSTVRRAADWMPRSPTSAVCVGIRPHARPSSSSSLSPRLQLAACRDSWQSPPGTPSSALPRVDVSHLASPSETSGKAQDFLQDHRYDGFSSQAFHLRRHNHVKPLQELNFDTLKAYEAEPARKQVVITSPRFGPHSALQSSLILSSQKVGESEDYLVPETLRDKLSSDARLEAIYQEQLKEVEQLNLEEKLAKAWKPPEVIEKVKKKESRLLQSRVDRRSELQCIETTRRMVALLVGLLVAILAVVAQFECTPTTDDDWYKECGYVELCSQRRNEEPYNCRWVKDPLHHPEDGLTLDAQYENLIQSEILANLIYPPPMPPPSPRTPLHPPPLPPSPFATASPVEPYVDDWTAPNPPPPPPPSPPPAVQLMIQHLLETQGKYIIKFNDRAPSFEFITKSGGTAIAAAVLGLAGFLIAFLRYPMENVCFSDGHTRFGVGTPESIHLVMVGLLFQ</sequence>
<evidence type="ECO:0000256" key="1">
    <source>
        <dbReference type="SAM" id="MobiDB-lite"/>
    </source>
</evidence>